<accession>A0A9N9K675</accession>
<proteinExistence type="predicted"/>
<comment type="caution">
    <text evidence="1">The sequence shown here is derived from an EMBL/GenBank/DDBJ whole genome shotgun (WGS) entry which is preliminary data.</text>
</comment>
<evidence type="ECO:0000313" key="2">
    <source>
        <dbReference type="Proteomes" id="UP000789405"/>
    </source>
</evidence>
<sequence>LTLLGPLINLLFNDDVLGVTLFIISLLESGEYFDKVGED</sequence>
<organism evidence="1 2">
    <name type="scientific">Dentiscutata erythropus</name>
    <dbReference type="NCBI Taxonomy" id="1348616"/>
    <lineage>
        <taxon>Eukaryota</taxon>
        <taxon>Fungi</taxon>
        <taxon>Fungi incertae sedis</taxon>
        <taxon>Mucoromycota</taxon>
        <taxon>Glomeromycotina</taxon>
        <taxon>Glomeromycetes</taxon>
        <taxon>Diversisporales</taxon>
        <taxon>Gigasporaceae</taxon>
        <taxon>Dentiscutata</taxon>
    </lineage>
</organism>
<reference evidence="1" key="1">
    <citation type="submission" date="2021-06" db="EMBL/GenBank/DDBJ databases">
        <authorList>
            <person name="Kallberg Y."/>
            <person name="Tangrot J."/>
            <person name="Rosling A."/>
        </authorList>
    </citation>
    <scope>NUCLEOTIDE SEQUENCE</scope>
    <source>
        <strain evidence="1">MA453B</strain>
    </source>
</reference>
<name>A0A9N9K675_9GLOM</name>
<keyword evidence="2" id="KW-1185">Reference proteome</keyword>
<feature type="non-terminal residue" evidence="1">
    <location>
        <position position="39"/>
    </location>
</feature>
<protein>
    <submittedName>
        <fullName evidence="1">7892_t:CDS:1</fullName>
    </submittedName>
</protein>
<dbReference type="EMBL" id="CAJVPY010046170">
    <property type="protein sequence ID" value="CAG8810315.1"/>
    <property type="molecule type" value="Genomic_DNA"/>
</dbReference>
<gene>
    <name evidence="1" type="ORF">DERYTH_LOCUS25276</name>
</gene>
<dbReference type="AlphaFoldDB" id="A0A9N9K675"/>
<feature type="non-terminal residue" evidence="1">
    <location>
        <position position="1"/>
    </location>
</feature>
<dbReference type="Proteomes" id="UP000789405">
    <property type="component" value="Unassembled WGS sequence"/>
</dbReference>
<evidence type="ECO:0000313" key="1">
    <source>
        <dbReference type="EMBL" id="CAG8810315.1"/>
    </source>
</evidence>